<feature type="transmembrane region" description="Helical" evidence="6">
    <location>
        <begin position="77"/>
        <end position="106"/>
    </location>
</feature>
<evidence type="ECO:0000256" key="6">
    <source>
        <dbReference type="SAM" id="Phobius"/>
    </source>
</evidence>
<proteinExistence type="predicted"/>
<comment type="caution">
    <text evidence="7">The sequence shown here is derived from an EMBL/GenBank/DDBJ whole genome shotgun (WGS) entry which is preliminary data.</text>
</comment>
<feature type="transmembrane region" description="Helical" evidence="6">
    <location>
        <begin position="232"/>
        <end position="251"/>
    </location>
</feature>
<keyword evidence="4 6" id="KW-1133">Transmembrane helix</keyword>
<feature type="transmembrane region" description="Helical" evidence="6">
    <location>
        <begin position="146"/>
        <end position="163"/>
    </location>
</feature>
<feature type="transmembrane region" description="Helical" evidence="6">
    <location>
        <begin position="297"/>
        <end position="319"/>
    </location>
</feature>
<dbReference type="EMBL" id="BMCT01000004">
    <property type="protein sequence ID" value="GGF69914.1"/>
    <property type="molecule type" value="Genomic_DNA"/>
</dbReference>
<evidence type="ECO:0000313" key="8">
    <source>
        <dbReference type="Proteomes" id="UP000606044"/>
    </source>
</evidence>
<comment type="subcellular location">
    <subcellularLocation>
        <location evidence="1">Cell membrane</location>
        <topology evidence="1">Multi-pass membrane protein</topology>
    </subcellularLocation>
</comment>
<keyword evidence="8" id="KW-1185">Reference proteome</keyword>
<dbReference type="PANTHER" id="PTHR30213:SF0">
    <property type="entry name" value="UPF0761 MEMBRANE PROTEIN YIHY"/>
    <property type="match status" value="1"/>
</dbReference>
<evidence type="ECO:0000256" key="5">
    <source>
        <dbReference type="ARBA" id="ARBA00023136"/>
    </source>
</evidence>
<dbReference type="InterPro" id="IPR017039">
    <property type="entry name" value="Virul_fac_BrkB"/>
</dbReference>
<dbReference type="NCBIfam" id="TIGR00765">
    <property type="entry name" value="yihY_not_rbn"/>
    <property type="match status" value="1"/>
</dbReference>
<gene>
    <name evidence="7" type="ORF">GCM10007301_32060</name>
</gene>
<evidence type="ECO:0000256" key="1">
    <source>
        <dbReference type="ARBA" id="ARBA00004651"/>
    </source>
</evidence>
<reference evidence="7" key="2">
    <citation type="submission" date="2020-09" db="EMBL/GenBank/DDBJ databases">
        <authorList>
            <person name="Sun Q."/>
            <person name="Sedlacek I."/>
        </authorList>
    </citation>
    <scope>NUCLEOTIDE SEQUENCE</scope>
    <source>
        <strain evidence="7">CCM 7897</strain>
    </source>
</reference>
<evidence type="ECO:0000256" key="2">
    <source>
        <dbReference type="ARBA" id="ARBA00022475"/>
    </source>
</evidence>
<name>A0A917FDV6_9HYPH</name>
<feature type="transmembrane region" description="Helical" evidence="6">
    <location>
        <begin position="184"/>
        <end position="212"/>
    </location>
</feature>
<dbReference type="AlphaFoldDB" id="A0A917FDV6"/>
<dbReference type="Proteomes" id="UP000606044">
    <property type="component" value="Unassembled WGS sequence"/>
</dbReference>
<evidence type="ECO:0000256" key="4">
    <source>
        <dbReference type="ARBA" id="ARBA00022989"/>
    </source>
</evidence>
<evidence type="ECO:0000313" key="7">
    <source>
        <dbReference type="EMBL" id="GGF69914.1"/>
    </source>
</evidence>
<feature type="transmembrane region" description="Helical" evidence="6">
    <location>
        <begin position="6"/>
        <end position="23"/>
    </location>
</feature>
<protein>
    <submittedName>
        <fullName evidence="7">Uncharacterized protein</fullName>
    </submittedName>
</protein>
<keyword evidence="3 6" id="KW-0812">Transmembrane</keyword>
<evidence type="ECO:0000256" key="3">
    <source>
        <dbReference type="ARBA" id="ARBA00022692"/>
    </source>
</evidence>
<dbReference type="PANTHER" id="PTHR30213">
    <property type="entry name" value="INNER MEMBRANE PROTEIN YHJD"/>
    <property type="match status" value="1"/>
</dbReference>
<keyword evidence="2" id="KW-1003">Cell membrane</keyword>
<feature type="transmembrane region" description="Helical" evidence="6">
    <location>
        <begin position="263"/>
        <end position="285"/>
    </location>
</feature>
<dbReference type="GO" id="GO:0005886">
    <property type="term" value="C:plasma membrane"/>
    <property type="evidence" value="ECO:0007669"/>
    <property type="project" value="UniProtKB-SubCell"/>
</dbReference>
<dbReference type="Pfam" id="PF03631">
    <property type="entry name" value="Virul_fac_BrkB"/>
    <property type="match status" value="1"/>
</dbReference>
<reference evidence="7" key="1">
    <citation type="journal article" date="2014" name="Int. J. Syst. Evol. Microbiol.">
        <title>Complete genome sequence of Corynebacterium casei LMG S-19264T (=DSM 44701T), isolated from a smear-ripened cheese.</title>
        <authorList>
            <consortium name="US DOE Joint Genome Institute (JGI-PGF)"/>
            <person name="Walter F."/>
            <person name="Albersmeier A."/>
            <person name="Kalinowski J."/>
            <person name="Ruckert C."/>
        </authorList>
    </citation>
    <scope>NUCLEOTIDE SEQUENCE</scope>
    <source>
        <strain evidence="7">CCM 7897</strain>
    </source>
</reference>
<organism evidence="7 8">
    <name type="scientific">Azorhizobium oxalatiphilum</name>
    <dbReference type="NCBI Taxonomy" id="980631"/>
    <lineage>
        <taxon>Bacteria</taxon>
        <taxon>Pseudomonadati</taxon>
        <taxon>Pseudomonadota</taxon>
        <taxon>Alphaproteobacteria</taxon>
        <taxon>Hyphomicrobiales</taxon>
        <taxon>Xanthobacteraceae</taxon>
        <taxon>Azorhizobium</taxon>
    </lineage>
</organism>
<keyword evidence="5 6" id="KW-0472">Membrane</keyword>
<sequence>MCAWKGFMAVGLMAAVMGLAMAVSRENAPARIAGKRPEGMNSASLRGRDARSPLAFRRLAWKDVAIRTMSEFSSDRVLSLAAGVTFYTLLAVFPAIAALVSLYGLFLDPAVLQSQLEAASWVLPTGAIEVMRDQALRIVAHGKSTLGFGFIFSLCVALWGANAGTKAMIEALNVAYGETERRSFLRLSLITLGFTLMGILFACVAMAGILAVPVALELLWLDQGTEWFISLIRWPSLLVVVSCAIMLLYRLGPCRAHARWRWVMLGSVVSAMLWLAVSAGFSWYVSHFGSYNETYGSLGAVIGFMTWIWLSTAVVLFGAELNAELEHQTAVDSTTGSPRPMGARGAHMADTVGEAKAFRDLL</sequence>
<accession>A0A917FDV6</accession>